<dbReference type="SUPFAM" id="SSF56672">
    <property type="entry name" value="DNA/RNA polymerases"/>
    <property type="match status" value="1"/>
</dbReference>
<evidence type="ECO:0000259" key="4">
    <source>
        <dbReference type="PROSITE" id="PS50878"/>
    </source>
</evidence>
<dbReference type="InterPro" id="IPR002156">
    <property type="entry name" value="RNaseH_domain"/>
</dbReference>
<dbReference type="InterPro" id="IPR012337">
    <property type="entry name" value="RNaseH-like_sf"/>
</dbReference>
<protein>
    <recommendedName>
        <fullName evidence="1">RNA helicase</fullName>
        <ecNumber evidence="1">3.6.4.13</ecNumber>
    </recommendedName>
</protein>
<dbReference type="Pfam" id="PF00078">
    <property type="entry name" value="RVT_1"/>
    <property type="match status" value="2"/>
</dbReference>
<dbReference type="Gene3D" id="3.40.50.1000">
    <property type="entry name" value="HAD superfamily/HAD-like"/>
    <property type="match status" value="1"/>
</dbReference>
<comment type="catalytic activity">
    <reaction evidence="2">
        <text>ATP + H2O = ADP + phosphate + H(+)</text>
        <dbReference type="Rhea" id="RHEA:13065"/>
        <dbReference type="ChEBI" id="CHEBI:15377"/>
        <dbReference type="ChEBI" id="CHEBI:15378"/>
        <dbReference type="ChEBI" id="CHEBI:30616"/>
        <dbReference type="ChEBI" id="CHEBI:43474"/>
        <dbReference type="ChEBI" id="CHEBI:456216"/>
        <dbReference type="EC" id="3.6.4.13"/>
    </reaction>
</comment>
<dbReference type="PANTHER" id="PTHR18934:SF136">
    <property type="entry name" value="ATP-DEPENDENT RNA HELICASE DHX35-RELATED"/>
    <property type="match status" value="1"/>
</dbReference>
<feature type="compositionally biased region" description="Acidic residues" evidence="3">
    <location>
        <begin position="78"/>
        <end position="100"/>
    </location>
</feature>
<dbReference type="InterPro" id="IPR014001">
    <property type="entry name" value="Helicase_ATP-bd"/>
</dbReference>
<dbReference type="InterPro" id="IPR036412">
    <property type="entry name" value="HAD-like_sf"/>
</dbReference>
<feature type="region of interest" description="Disordered" evidence="3">
    <location>
        <begin position="1"/>
        <end position="38"/>
    </location>
</feature>
<dbReference type="InterPro" id="IPR043502">
    <property type="entry name" value="DNA/RNA_pol_sf"/>
</dbReference>
<evidence type="ECO:0000313" key="8">
    <source>
        <dbReference type="Proteomes" id="UP000436088"/>
    </source>
</evidence>
<keyword evidence="7" id="KW-0067">ATP-binding</keyword>
<dbReference type="InterPro" id="IPR044730">
    <property type="entry name" value="RNase_H-like_dom_plant"/>
</dbReference>
<sequence length="2704" mass="305680">MAPKRQRQKRGLSQSSSQPSSSQPPPSVTNDSSEEIRSFETLNFRSDMEKQRWQTSFKVRKIRPERVIDLDVDNQSVAEDEADDEDDDDDDDDDDDEDDDPNKYIVSATPPSRKLLIFDLNGVLAYIPRLPADVVLRRGLFEFMQFCVDNFVVALWSSKMRHNVDRVLEKLPVFSEHFLFVYGYASIEKQRQRLPVYKYRTAILYLVEAHATTIVVGETGSGKTTQIPQFLKEAGWADGGRVIACTQPRRLAVQAVASRVAEEMGSNLEKKSVTLFGLKISLIRVIMVDEAHERSISTDILLGLLKKIQKRPELRLVISSATIEAKSMSNFFLSSKRRQALEGEELRPSLEPAILSVEGRGFNVQIHYVEDPVKDYVLAVVSTVLLIHDKEPPGDILVFLTGQDDIDAAIKLLTEEARGNGKTSSGLTILPLYSGLTRAEQLDALCNIDLVFSPTPKGKRKVVISTNIAETSLTLEGIVYVIDSGFSKQRFYNPITDIENLVVAPISKASAKQRAGRAGRIRPGKCYRLYTEEYYLNEMSVQGIPEIQRKKVSVCVAKYRRQRHMLVVGRNSRKDEDKLSKGANWRSRVGSQSFSRLRDERSYKDALVSSDGMRKGPVEEKIRVGHPGKDAGMRNLWEMHIPSDEWDWVKRSLTGIIKPHFDLELVLKGLASDGIKVKGAKWVGIPYYAGVFFYGETCLKVGEVSLYQRFDGEKRGHGGARALLRVASPLMYRRKFLSRKLNVAGEDMFRDDEVSEEEEDRFSDGVGRPDLPAEDTRDSVDRWLVGDNYRILGGGTRRPTEKVMDDSNRQDQDIALPEFNSNLLVGGINVSLQTKFTNEDMVDEREIREKEVGRAEGTEVERVEIPVLLAGTQGRSINKEFISYGLKRGFLKNKKLRIAPSWGDFNAYLDPEEKIGVAQNWHSVELFSNFVLNLNLMGLPLVGGRFTWCNNREAPTWIRLDQFLLSGAFFQVFPKVIQKVLPKSLSDHNPILLNEDLKNWGPKPFRFFNYLLEEDGFNGVVQNAVYDLKRENARRGMPSILQGTKKAIKMWPNGNNMGISKQISELENRINDLELKSQGRGISAQEWGQLLSWRNDLWSLHGKEESIWFQKSCLKWIKEGDRNTRFYHICALNRNRTNAISSLKVAGIDISNPSPIRSVIFDFFKVNYNEKTSLEVDECNLNFAKLTEEQKTGLQADFSEQEVWDAVFKSDSAKAPGPDGFTVGIEYWRKLGRKGVVFKVDFRRAYDSVEWPILFRIMKVMGFGEKWISWIKCCVSSASISVLVNGSPTEEFNISKGLRQRCSLSPLLFNLVGELLNLMLINAADIADRVKDWAMKASCGVGSFPMSYLGLPIGTRKNSKDLDKKRIHWVNWKSVSKPIEEGGLGILDLRQNSKMNLGNGWSIAFWSDVWITNLPLKNHFPRIFALSTNKWGMVSEFGEYEDDVWDESIAHLFLSCTVASDLWSKFLRLWNISSVLPQDPSAILCSLSNLRHNSLIWRFIPAVIFWSIWKARNLVVFENGKCDSNILFFITRFRLAKWFLAKYPGVRIQTDLLVRDPTRADKLLPSSNTKKVIGWTPPPSDMFKLNVDGAVTGDGMQGGIGGVLRDSFSCSLANFSSAVGLGLPIVTELKAIKNGLVFFFSSIWANRGRLILESDSKCAVKWILKLQPAPTFFSDLVEEIGVLVTAKGVVLRWVPRSCNMEADRVRMYCVYYLKALGIDNILGFDWPASPSPESMIRALEVLYSLGVLDDDAKLTSPVAHASLLYVLQEPMVAKMIISSNELGCSYEIITIAAVLSIQSIWFSSRGAKKELDEAKLRFAAAEGDHITFLNIYKGFLQSGKSSKWCHKNFINYHAMKKVMEVREQLKRIALRLGIVLKSCETDMQIPSAIALNSASALDKSQNWNSIDILRSFVQQANLIDLPLSGGEWNQLIECKKELWRLLRIEERIWFQKSRTRWIKDGDRNTSPTQFAFIPGRQLLDCACLANEGIDFWRKQGLRGVVFKVDFSRAYNTVDWQILLRLLNVMGFGERWCSWISQCISTASISVLVNGSPTEEFPIAKGLRQGCSLSPLLFNVVGELLHMMLSKAVEIGLFQGFAFGKNQNNFTLSHLQFADELIIFCGASITQIKNVRRVLRIYSLMAGLHLNLAKSKLFGINVEDDIMGDWAAAIGCSVGRLVLIKSVLSSLPVFFLSFFKIPSTICKKLNSLMAAFLWGDGAEKKKMHWVSWDKICNPSSCGGLGVADLKYSNRALLGKWVWKFANEKSSLWKRFICTKHDVSCDSMDITKVLSHKDSWIWRGIVNNFTKDDVVGGCLRAHAKLQVGNGKSISFWNDSWLGDVPLKMLFPRIFALSPIQGGKVADFGSFDSNGWEWNIRTRRNLCDWEVVQLVELLDRLKDIKLTESLEDCLLWDGVGEELFSVKAFPPRVEAFLWQVSHKKLPVRVELKKRGVPLGDDILCPLCNLCEESVQHLFISCQVLWELWNKIIGFWGISCVLPSDPPSLLSSWTYLKLYSAMWKFIPAAILWSLWKFRNDIIFNGGKLDSFALFFTVRLRLAKWFLAKYPKSSIQVDSLIVDPSLADTCSVIKDLNRPKVSWSPPPTDFYKMNVDGAVCTVGRSAGIGELKAIKKGIDLFVSSEWAPKGRLIVESDCKLAVEWLEDQATVPTFLTNLVKEIASTMSAHEIIVRWIPRCCNCEADKLAKEGIG</sequence>
<dbReference type="PROSITE" id="PS50878">
    <property type="entry name" value="RT_POL"/>
    <property type="match status" value="1"/>
</dbReference>
<feature type="domain" description="Helicase C-terminal" evidence="6">
    <location>
        <begin position="372"/>
        <end position="563"/>
    </location>
</feature>
<feature type="region of interest" description="Disordered" evidence="3">
    <location>
        <begin position="751"/>
        <end position="775"/>
    </location>
</feature>
<dbReference type="GO" id="GO:0004523">
    <property type="term" value="F:RNA-DNA hybrid ribonuclease activity"/>
    <property type="evidence" value="ECO:0007669"/>
    <property type="project" value="InterPro"/>
</dbReference>
<feature type="domain" description="Helicase ATP-binding" evidence="5">
    <location>
        <begin position="204"/>
        <end position="341"/>
    </location>
</feature>
<dbReference type="SMART" id="SM00490">
    <property type="entry name" value="HELICc"/>
    <property type="match status" value="1"/>
</dbReference>
<dbReference type="InterPro" id="IPR023214">
    <property type="entry name" value="HAD_sf"/>
</dbReference>
<dbReference type="Pfam" id="PF13456">
    <property type="entry name" value="RVT_3"/>
    <property type="match status" value="2"/>
</dbReference>
<dbReference type="Pfam" id="PF00271">
    <property type="entry name" value="Helicase_C"/>
    <property type="match status" value="1"/>
</dbReference>
<dbReference type="Gene3D" id="1.20.120.1080">
    <property type="match status" value="1"/>
</dbReference>
<keyword evidence="8" id="KW-1185">Reference proteome</keyword>
<dbReference type="PANTHER" id="PTHR18934">
    <property type="entry name" value="ATP-DEPENDENT RNA HELICASE"/>
    <property type="match status" value="1"/>
</dbReference>
<keyword evidence="7" id="KW-0378">Hydrolase</keyword>
<evidence type="ECO:0000256" key="2">
    <source>
        <dbReference type="ARBA" id="ARBA00047984"/>
    </source>
</evidence>
<dbReference type="CDD" id="cd06222">
    <property type="entry name" value="RNase_H_like"/>
    <property type="match status" value="2"/>
</dbReference>
<dbReference type="InterPro" id="IPR036397">
    <property type="entry name" value="RNaseH_sf"/>
</dbReference>
<dbReference type="InterPro" id="IPR007502">
    <property type="entry name" value="Helicase-assoc_dom"/>
</dbReference>
<dbReference type="InterPro" id="IPR001650">
    <property type="entry name" value="Helicase_C-like"/>
</dbReference>
<dbReference type="FunFam" id="3.40.50.300:FF:000767">
    <property type="entry name" value="Putative ATP-dependent RNA helicase DHX35"/>
    <property type="match status" value="1"/>
</dbReference>
<evidence type="ECO:0000256" key="3">
    <source>
        <dbReference type="SAM" id="MobiDB-lite"/>
    </source>
</evidence>
<dbReference type="Pfam" id="PF21010">
    <property type="entry name" value="HA2_C"/>
    <property type="match status" value="1"/>
</dbReference>
<dbReference type="InterPro" id="IPR027417">
    <property type="entry name" value="P-loop_NTPase"/>
</dbReference>
<dbReference type="SMART" id="SM00487">
    <property type="entry name" value="DEXDc"/>
    <property type="match status" value="1"/>
</dbReference>
<proteinExistence type="predicted"/>
<dbReference type="InterPro" id="IPR000477">
    <property type="entry name" value="RT_dom"/>
</dbReference>
<dbReference type="SMART" id="SM00847">
    <property type="entry name" value="HA2"/>
    <property type="match status" value="1"/>
</dbReference>
<dbReference type="SUPFAM" id="SSF56219">
    <property type="entry name" value="DNase I-like"/>
    <property type="match status" value="1"/>
</dbReference>
<dbReference type="PROSITE" id="PS51192">
    <property type="entry name" value="HELICASE_ATP_BIND_1"/>
    <property type="match status" value="1"/>
</dbReference>
<feature type="compositionally biased region" description="Basic residues" evidence="3">
    <location>
        <begin position="1"/>
        <end position="10"/>
    </location>
</feature>
<dbReference type="EMBL" id="VEPZ02001429">
    <property type="protein sequence ID" value="KAE8673291.1"/>
    <property type="molecule type" value="Genomic_DNA"/>
</dbReference>
<evidence type="ECO:0000259" key="6">
    <source>
        <dbReference type="PROSITE" id="PS51194"/>
    </source>
</evidence>
<dbReference type="Gene3D" id="3.30.420.10">
    <property type="entry name" value="Ribonuclease H-like superfamily/Ribonuclease H"/>
    <property type="match status" value="2"/>
</dbReference>
<feature type="region of interest" description="Disordered" evidence="3">
    <location>
        <begin position="70"/>
        <end position="106"/>
    </location>
</feature>
<dbReference type="Proteomes" id="UP000436088">
    <property type="component" value="Unassembled WGS sequence"/>
</dbReference>
<feature type="domain" description="Reverse transcriptase" evidence="4">
    <location>
        <begin position="1902"/>
        <end position="2173"/>
    </location>
</feature>
<keyword evidence="7" id="KW-0347">Helicase</keyword>
<dbReference type="CDD" id="cd18791">
    <property type="entry name" value="SF2_C_RHA"/>
    <property type="match status" value="1"/>
</dbReference>
<name>A0A6A2XCA1_HIBSY</name>
<dbReference type="InterPro" id="IPR036691">
    <property type="entry name" value="Endo/exonu/phosph_ase_sf"/>
</dbReference>
<dbReference type="InterPro" id="IPR026960">
    <property type="entry name" value="RVT-Znf"/>
</dbReference>
<gene>
    <name evidence="7" type="ORF">F3Y22_tig00111794pilonHSYRG00002</name>
</gene>
<organism evidence="7 8">
    <name type="scientific">Hibiscus syriacus</name>
    <name type="common">Rose of Sharon</name>
    <dbReference type="NCBI Taxonomy" id="106335"/>
    <lineage>
        <taxon>Eukaryota</taxon>
        <taxon>Viridiplantae</taxon>
        <taxon>Streptophyta</taxon>
        <taxon>Embryophyta</taxon>
        <taxon>Tracheophyta</taxon>
        <taxon>Spermatophyta</taxon>
        <taxon>Magnoliopsida</taxon>
        <taxon>eudicotyledons</taxon>
        <taxon>Gunneridae</taxon>
        <taxon>Pentapetalae</taxon>
        <taxon>rosids</taxon>
        <taxon>malvids</taxon>
        <taxon>Malvales</taxon>
        <taxon>Malvaceae</taxon>
        <taxon>Malvoideae</taxon>
        <taxon>Hibiscus</taxon>
    </lineage>
</organism>
<dbReference type="SUPFAM" id="SSF56784">
    <property type="entry name" value="HAD-like"/>
    <property type="match status" value="1"/>
</dbReference>
<evidence type="ECO:0000256" key="1">
    <source>
        <dbReference type="ARBA" id="ARBA00012552"/>
    </source>
</evidence>
<dbReference type="GO" id="GO:0003724">
    <property type="term" value="F:RNA helicase activity"/>
    <property type="evidence" value="ECO:0007669"/>
    <property type="project" value="UniProtKB-EC"/>
</dbReference>
<dbReference type="SUPFAM" id="SSF53098">
    <property type="entry name" value="Ribonuclease H-like"/>
    <property type="match status" value="2"/>
</dbReference>
<dbReference type="Gene3D" id="3.40.50.300">
    <property type="entry name" value="P-loop containing nucleotide triphosphate hydrolases"/>
    <property type="match status" value="3"/>
</dbReference>
<dbReference type="Pfam" id="PF13966">
    <property type="entry name" value="zf-RVT"/>
    <property type="match status" value="1"/>
</dbReference>
<reference evidence="7" key="1">
    <citation type="submission" date="2019-09" db="EMBL/GenBank/DDBJ databases">
        <title>Draft genome information of white flower Hibiscus syriacus.</title>
        <authorList>
            <person name="Kim Y.-M."/>
        </authorList>
    </citation>
    <scope>NUCLEOTIDE SEQUENCE [LARGE SCALE GENOMIC DNA]</scope>
    <source>
        <strain evidence="7">YM2019G1</strain>
    </source>
</reference>
<accession>A0A6A2XCA1</accession>
<evidence type="ECO:0000259" key="5">
    <source>
        <dbReference type="PROSITE" id="PS51192"/>
    </source>
</evidence>
<comment type="caution">
    <text evidence="7">The sequence shown here is derived from an EMBL/GenBank/DDBJ whole genome shotgun (WGS) entry which is preliminary data.</text>
</comment>
<dbReference type="PROSITE" id="PS51194">
    <property type="entry name" value="HELICASE_CTER"/>
    <property type="match status" value="1"/>
</dbReference>
<dbReference type="GO" id="GO:0003723">
    <property type="term" value="F:RNA binding"/>
    <property type="evidence" value="ECO:0007669"/>
    <property type="project" value="TreeGrafter"/>
</dbReference>
<evidence type="ECO:0000313" key="7">
    <source>
        <dbReference type="EMBL" id="KAE8673291.1"/>
    </source>
</evidence>
<dbReference type="Gene3D" id="3.60.10.10">
    <property type="entry name" value="Endonuclease/exonuclease/phosphatase"/>
    <property type="match status" value="1"/>
</dbReference>
<keyword evidence="7" id="KW-0547">Nucleotide-binding</keyword>
<dbReference type="SUPFAM" id="SSF52540">
    <property type="entry name" value="P-loop containing nucleoside triphosphate hydrolases"/>
    <property type="match status" value="2"/>
</dbReference>
<dbReference type="EC" id="3.6.4.13" evidence="1"/>